<organism evidence="3 4">
    <name type="scientific">Solidesulfovibrio fructosivorans JJ]</name>
    <dbReference type="NCBI Taxonomy" id="596151"/>
    <lineage>
        <taxon>Bacteria</taxon>
        <taxon>Pseudomonadati</taxon>
        <taxon>Thermodesulfobacteriota</taxon>
        <taxon>Desulfovibrionia</taxon>
        <taxon>Desulfovibrionales</taxon>
        <taxon>Desulfovibrionaceae</taxon>
        <taxon>Solidesulfovibrio</taxon>
    </lineage>
</organism>
<keyword evidence="1" id="KW-0233">DNA recombination</keyword>
<evidence type="ECO:0000313" key="3">
    <source>
        <dbReference type="EMBL" id="EFL50852.1"/>
    </source>
</evidence>
<name>E1JXS9_SOLFR</name>
<keyword evidence="4" id="KW-1185">Reference proteome</keyword>
<dbReference type="InterPro" id="IPR002104">
    <property type="entry name" value="Integrase_catalytic"/>
</dbReference>
<dbReference type="AlphaFoldDB" id="E1JXS9"/>
<dbReference type="InterPro" id="IPR011010">
    <property type="entry name" value="DNA_brk_join_enz"/>
</dbReference>
<dbReference type="Pfam" id="PF00589">
    <property type="entry name" value="Phage_integrase"/>
    <property type="match status" value="1"/>
</dbReference>
<dbReference type="GO" id="GO:0015074">
    <property type="term" value="P:DNA integration"/>
    <property type="evidence" value="ECO:0007669"/>
    <property type="project" value="InterPro"/>
</dbReference>
<dbReference type="GO" id="GO:0003677">
    <property type="term" value="F:DNA binding"/>
    <property type="evidence" value="ECO:0007669"/>
    <property type="project" value="InterPro"/>
</dbReference>
<evidence type="ECO:0000313" key="4">
    <source>
        <dbReference type="Proteomes" id="UP000006250"/>
    </source>
</evidence>
<dbReference type="eggNOG" id="COG0582">
    <property type="taxonomic scope" value="Bacteria"/>
</dbReference>
<dbReference type="STRING" id="596151.DesfrDRAFT_2428"/>
<dbReference type="OrthoDB" id="9788852at2"/>
<comment type="caution">
    <text evidence="3">The sequence shown here is derived from an EMBL/GenBank/DDBJ whole genome shotgun (WGS) entry which is preliminary data.</text>
</comment>
<evidence type="ECO:0000259" key="2">
    <source>
        <dbReference type="PROSITE" id="PS51898"/>
    </source>
</evidence>
<dbReference type="RefSeq" id="WP_005994219.1">
    <property type="nucleotide sequence ID" value="NZ_AECZ01000015.1"/>
</dbReference>
<dbReference type="PROSITE" id="PS51898">
    <property type="entry name" value="TYR_RECOMBINASE"/>
    <property type="match status" value="1"/>
</dbReference>
<proteinExistence type="predicted"/>
<accession>E1JXS9</accession>
<evidence type="ECO:0000256" key="1">
    <source>
        <dbReference type="ARBA" id="ARBA00023172"/>
    </source>
</evidence>
<protein>
    <submittedName>
        <fullName evidence="3">Integrase family protein</fullName>
    </submittedName>
</protein>
<dbReference type="GO" id="GO:0006310">
    <property type="term" value="P:DNA recombination"/>
    <property type="evidence" value="ECO:0007669"/>
    <property type="project" value="UniProtKB-KW"/>
</dbReference>
<gene>
    <name evidence="3" type="ORF">DesfrDRAFT_2428</name>
</gene>
<reference evidence="3 4" key="1">
    <citation type="submission" date="2010-08" db="EMBL/GenBank/DDBJ databases">
        <title>The draft genome of Desulfovibrio fructosovorans JJ.</title>
        <authorList>
            <consortium name="US DOE Joint Genome Institute (JGI-PGF)"/>
            <person name="Lucas S."/>
            <person name="Copeland A."/>
            <person name="Lapidus A."/>
            <person name="Cheng J.-F."/>
            <person name="Bruce D."/>
            <person name="Goodwin L."/>
            <person name="Pitluck S."/>
            <person name="Land M.L."/>
            <person name="Hauser L."/>
            <person name="Chang Y.-J."/>
            <person name="Jeffries C."/>
            <person name="Wall J.D."/>
            <person name="Stahl D.A."/>
            <person name="Arkin A.P."/>
            <person name="Dehal P."/>
            <person name="Stolyar S.M."/>
            <person name="Hazen T.C."/>
            <person name="Woyke T.J."/>
        </authorList>
    </citation>
    <scope>NUCLEOTIDE SEQUENCE [LARGE SCALE GENOMIC DNA]</scope>
    <source>
        <strain evidence="3 4">JJ</strain>
    </source>
</reference>
<dbReference type="Gene3D" id="1.10.443.10">
    <property type="entry name" value="Intergrase catalytic core"/>
    <property type="match status" value="1"/>
</dbReference>
<dbReference type="SUPFAM" id="SSF56349">
    <property type="entry name" value="DNA breaking-rejoining enzymes"/>
    <property type="match status" value="1"/>
</dbReference>
<sequence>MAGNGNRNHPQRGSSIAVEPIKSLRAIATIKKLLADSPRNYALFVVGINTALRGCDLLSLTAGEVRAILADPDGAAKRERKTGKKRRLTANGAVRKALLGLLATRDFADEDQVFQGQRGPITKQYLWALVKGWCGAINLPGHYGAHTLRKTWGYHQRVTYGVDIPTLMAIFGHATQRQTLAYLCIQPEEIRSVYANEL</sequence>
<dbReference type="Proteomes" id="UP000006250">
    <property type="component" value="Unassembled WGS sequence"/>
</dbReference>
<feature type="domain" description="Tyr recombinase" evidence="2">
    <location>
        <begin position="19"/>
        <end position="195"/>
    </location>
</feature>
<dbReference type="EMBL" id="AECZ01000015">
    <property type="protein sequence ID" value="EFL50852.1"/>
    <property type="molecule type" value="Genomic_DNA"/>
</dbReference>
<dbReference type="InterPro" id="IPR013762">
    <property type="entry name" value="Integrase-like_cat_sf"/>
</dbReference>